<gene>
    <name evidence="8" type="ORF">K8V47_07125</name>
</gene>
<organism evidence="8 9">
    <name type="scientific">Candidatus Amulumruptor caecigallinarius</name>
    <dbReference type="NCBI Taxonomy" id="2109911"/>
    <lineage>
        <taxon>Bacteria</taxon>
        <taxon>Pseudomonadati</taxon>
        <taxon>Bacteroidota</taxon>
        <taxon>Bacteroidia</taxon>
        <taxon>Bacteroidales</taxon>
        <taxon>Muribaculaceae</taxon>
        <taxon>Candidatus Amulumruptor</taxon>
    </lineage>
</organism>
<dbReference type="GO" id="GO:0005829">
    <property type="term" value="C:cytosol"/>
    <property type="evidence" value="ECO:0007669"/>
    <property type="project" value="TreeGrafter"/>
</dbReference>
<protein>
    <recommendedName>
        <fullName evidence="3">glutamate decarboxylase</fullName>
        <ecNumber evidence="3">4.1.1.15</ecNumber>
    </recommendedName>
</protein>
<keyword evidence="4 7" id="KW-0663">Pyridoxal phosphate</keyword>
<evidence type="ECO:0000313" key="8">
    <source>
        <dbReference type="EMBL" id="HJE39509.1"/>
    </source>
</evidence>
<reference evidence="8" key="2">
    <citation type="submission" date="2021-09" db="EMBL/GenBank/DDBJ databases">
        <authorList>
            <person name="Gilroy R."/>
        </authorList>
    </citation>
    <scope>NUCLEOTIDE SEQUENCE</scope>
    <source>
        <strain evidence="8">4100</strain>
    </source>
</reference>
<dbReference type="AlphaFoldDB" id="A0A4Q0U860"/>
<dbReference type="Pfam" id="PF00282">
    <property type="entry name" value="Pyridoxal_deC"/>
    <property type="match status" value="1"/>
</dbReference>
<dbReference type="SUPFAM" id="SSF53383">
    <property type="entry name" value="PLP-dependent transferases"/>
    <property type="match status" value="1"/>
</dbReference>
<dbReference type="GO" id="GO:0006538">
    <property type="term" value="P:L-glutamate catabolic process"/>
    <property type="evidence" value="ECO:0007669"/>
    <property type="project" value="TreeGrafter"/>
</dbReference>
<keyword evidence="5 7" id="KW-0456">Lyase</keyword>
<dbReference type="InterPro" id="IPR002129">
    <property type="entry name" value="PyrdxlP-dep_de-COase"/>
</dbReference>
<comment type="caution">
    <text evidence="8">The sequence shown here is derived from an EMBL/GenBank/DDBJ whole genome shotgun (WGS) entry which is preliminary data.</text>
</comment>
<sequence>MAQSDKDTGQAANRQASGDIEYPQVAYVNGQCINIVASLWHTPEPLAWKSGAVARSNEEACVIAATAAWLRWRELMMAEGRLPASPNFVIPSSHPSIWDNFSHLWNIEMRSPSDCPDGSDPDALTQLCDDNTICVINPISSGRQSSIRQIERLDHAIGDLNAHRLRPVPLHIDAGDEGLLLPFTAPELIWDFRLTNVTSISAYCPDGSQTFPGTGFVCWRDRKCVPGGMLFAINYLGTEISQIGLNFSRSSDSLMEHYPRYVRLGYDGIRNAVLSRQH</sequence>
<accession>A0A4Q0U860</accession>
<dbReference type="Proteomes" id="UP000711407">
    <property type="component" value="Unassembled WGS sequence"/>
</dbReference>
<dbReference type="EMBL" id="DYXT01000037">
    <property type="protein sequence ID" value="HJE39509.1"/>
    <property type="molecule type" value="Genomic_DNA"/>
</dbReference>
<name>A0A4Q0U860_9BACT</name>
<evidence type="ECO:0000313" key="9">
    <source>
        <dbReference type="Proteomes" id="UP000711407"/>
    </source>
</evidence>
<evidence type="ECO:0000256" key="7">
    <source>
        <dbReference type="RuleBase" id="RU000382"/>
    </source>
</evidence>
<evidence type="ECO:0000256" key="1">
    <source>
        <dbReference type="ARBA" id="ARBA00001933"/>
    </source>
</evidence>
<evidence type="ECO:0000256" key="4">
    <source>
        <dbReference type="ARBA" id="ARBA00022898"/>
    </source>
</evidence>
<evidence type="ECO:0000256" key="6">
    <source>
        <dbReference type="ARBA" id="ARBA00048868"/>
    </source>
</evidence>
<evidence type="ECO:0000256" key="2">
    <source>
        <dbReference type="ARBA" id="ARBA00009533"/>
    </source>
</evidence>
<dbReference type="EC" id="4.1.1.15" evidence="3"/>
<dbReference type="Gene3D" id="3.40.640.10">
    <property type="entry name" value="Type I PLP-dependent aspartate aminotransferase-like (Major domain)"/>
    <property type="match status" value="1"/>
</dbReference>
<comment type="cofactor">
    <cofactor evidence="1 7">
        <name>pyridoxal 5'-phosphate</name>
        <dbReference type="ChEBI" id="CHEBI:597326"/>
    </cofactor>
</comment>
<proteinExistence type="inferred from homology"/>
<dbReference type="PANTHER" id="PTHR43321:SF3">
    <property type="entry name" value="GLUTAMATE DECARBOXYLASE"/>
    <property type="match status" value="1"/>
</dbReference>
<dbReference type="GO" id="GO:0004351">
    <property type="term" value="F:glutamate decarboxylase activity"/>
    <property type="evidence" value="ECO:0007669"/>
    <property type="project" value="UniProtKB-EC"/>
</dbReference>
<reference evidence="8" key="1">
    <citation type="journal article" date="2021" name="PeerJ">
        <title>Extensive microbial diversity within the chicken gut microbiome revealed by metagenomics and culture.</title>
        <authorList>
            <person name="Gilroy R."/>
            <person name="Ravi A."/>
            <person name="Getino M."/>
            <person name="Pursley I."/>
            <person name="Horton D.L."/>
            <person name="Alikhan N.F."/>
            <person name="Baker D."/>
            <person name="Gharbi K."/>
            <person name="Hall N."/>
            <person name="Watson M."/>
            <person name="Adriaenssens E.M."/>
            <person name="Foster-Nyarko E."/>
            <person name="Jarju S."/>
            <person name="Secka A."/>
            <person name="Antonio M."/>
            <person name="Oren A."/>
            <person name="Chaudhuri R.R."/>
            <person name="La Ragione R."/>
            <person name="Hildebrand F."/>
            <person name="Pallen M.J."/>
        </authorList>
    </citation>
    <scope>NUCLEOTIDE SEQUENCE</scope>
    <source>
        <strain evidence="8">4100</strain>
    </source>
</reference>
<dbReference type="InterPro" id="IPR015424">
    <property type="entry name" value="PyrdxlP-dep_Trfase"/>
</dbReference>
<evidence type="ECO:0000256" key="3">
    <source>
        <dbReference type="ARBA" id="ARBA00012421"/>
    </source>
</evidence>
<evidence type="ECO:0000256" key="5">
    <source>
        <dbReference type="ARBA" id="ARBA00023239"/>
    </source>
</evidence>
<dbReference type="GO" id="GO:0030170">
    <property type="term" value="F:pyridoxal phosphate binding"/>
    <property type="evidence" value="ECO:0007669"/>
    <property type="project" value="InterPro"/>
</dbReference>
<comment type="similarity">
    <text evidence="2 7">Belongs to the group II decarboxylase family.</text>
</comment>
<dbReference type="InterPro" id="IPR010107">
    <property type="entry name" value="Glutamate_decarboxylase"/>
</dbReference>
<dbReference type="InterPro" id="IPR015421">
    <property type="entry name" value="PyrdxlP-dep_Trfase_major"/>
</dbReference>
<comment type="catalytic activity">
    <reaction evidence="6">
        <text>L-glutamate + H(+) = 4-aminobutanoate + CO2</text>
        <dbReference type="Rhea" id="RHEA:17785"/>
        <dbReference type="ChEBI" id="CHEBI:15378"/>
        <dbReference type="ChEBI" id="CHEBI:16526"/>
        <dbReference type="ChEBI" id="CHEBI:29985"/>
        <dbReference type="ChEBI" id="CHEBI:59888"/>
        <dbReference type="EC" id="4.1.1.15"/>
    </reaction>
</comment>
<dbReference type="PANTHER" id="PTHR43321">
    <property type="entry name" value="GLUTAMATE DECARBOXYLASE"/>
    <property type="match status" value="1"/>
</dbReference>